<evidence type="ECO:0000313" key="2">
    <source>
        <dbReference type="EMBL" id="TVZ05444.1"/>
    </source>
</evidence>
<keyword evidence="1" id="KW-0812">Transmembrane</keyword>
<dbReference type="Proteomes" id="UP000460272">
    <property type="component" value="Unassembled WGS sequence"/>
</dbReference>
<dbReference type="OrthoDB" id="62003at2"/>
<dbReference type="RefSeq" id="WP_145853146.1">
    <property type="nucleotide sequence ID" value="NZ_RPFW01000002.1"/>
</dbReference>
<gene>
    <name evidence="2" type="ORF">EAS64_12915</name>
</gene>
<evidence type="ECO:0000313" key="3">
    <source>
        <dbReference type="Proteomes" id="UP000460272"/>
    </source>
</evidence>
<keyword evidence="1" id="KW-1133">Transmembrane helix</keyword>
<feature type="transmembrane region" description="Helical" evidence="1">
    <location>
        <begin position="253"/>
        <end position="271"/>
    </location>
</feature>
<protein>
    <recommendedName>
        <fullName evidence="4">ABC transporter permease</fullName>
    </recommendedName>
</protein>
<feature type="transmembrane region" description="Helical" evidence="1">
    <location>
        <begin position="132"/>
        <end position="154"/>
    </location>
</feature>
<dbReference type="EMBL" id="RPFW01000002">
    <property type="protein sequence ID" value="TVZ05444.1"/>
    <property type="molecule type" value="Genomic_DNA"/>
</dbReference>
<dbReference type="PANTHER" id="PTHR36832">
    <property type="entry name" value="SLR1174 PROTEIN-RELATED"/>
    <property type="match status" value="1"/>
</dbReference>
<evidence type="ECO:0000256" key="1">
    <source>
        <dbReference type="SAM" id="Phobius"/>
    </source>
</evidence>
<name>A0A6P2C246_9ACTN</name>
<dbReference type="Pfam" id="PF06182">
    <property type="entry name" value="ABC2_membrane_6"/>
    <property type="match status" value="1"/>
</dbReference>
<comment type="caution">
    <text evidence="2">The sequence shown here is derived from an EMBL/GenBank/DDBJ whole genome shotgun (WGS) entry which is preliminary data.</text>
</comment>
<evidence type="ECO:0008006" key="4">
    <source>
        <dbReference type="Google" id="ProtNLM"/>
    </source>
</evidence>
<feature type="transmembrane region" description="Helical" evidence="1">
    <location>
        <begin position="194"/>
        <end position="216"/>
    </location>
</feature>
<dbReference type="AlphaFoldDB" id="A0A6P2C246"/>
<dbReference type="InterPro" id="IPR010390">
    <property type="entry name" value="ABC-2_transporter-like"/>
</dbReference>
<dbReference type="PANTHER" id="PTHR36832:SF1">
    <property type="entry name" value="SLR1174 PROTEIN"/>
    <property type="match status" value="1"/>
</dbReference>
<reference evidence="2 3" key="1">
    <citation type="submission" date="2018-11" db="EMBL/GenBank/DDBJ databases">
        <title>Trebonia kvetii gen.nov., sp.nov., a novel acidophilic actinobacterium, and proposal of the new actinobacterial family Treboniaceae fam. nov.</title>
        <authorList>
            <person name="Rapoport D."/>
            <person name="Sagova-Mareckova M."/>
            <person name="Sedlacek I."/>
            <person name="Provaznik J."/>
            <person name="Kralova S."/>
            <person name="Pavlinic D."/>
            <person name="Benes V."/>
            <person name="Kopecky J."/>
        </authorList>
    </citation>
    <scope>NUCLEOTIDE SEQUENCE [LARGE SCALE GENOMIC DNA]</scope>
    <source>
        <strain evidence="2 3">15Tr583</strain>
    </source>
</reference>
<proteinExistence type="predicted"/>
<feature type="transmembrane region" description="Helical" evidence="1">
    <location>
        <begin position="160"/>
        <end position="182"/>
    </location>
</feature>
<keyword evidence="3" id="KW-1185">Reference proteome</keyword>
<organism evidence="2 3">
    <name type="scientific">Trebonia kvetii</name>
    <dbReference type="NCBI Taxonomy" id="2480626"/>
    <lineage>
        <taxon>Bacteria</taxon>
        <taxon>Bacillati</taxon>
        <taxon>Actinomycetota</taxon>
        <taxon>Actinomycetes</taxon>
        <taxon>Streptosporangiales</taxon>
        <taxon>Treboniaceae</taxon>
        <taxon>Trebonia</taxon>
    </lineage>
</organism>
<keyword evidence="1" id="KW-0472">Membrane</keyword>
<sequence>MVQQAVIPNEGRLARARASLRPWRAARITPLTELTQAARLFPPVAMVVTQLALTYWLWHALYAGVKVSAGLDVTQATTFAMLGVLYQQFSTVERWSNGDAMVQLMTEGTIAFWFVRPVSARRYYLIRAVGDLAYGGGLALVAYLACLGIGAIALPPSWPAAGAALVTLVFGVAITYYLQLILNLICFWSTVNDAAITVVQFTTGLLSGAFAPLWFFPGWFQDINAFLPFQTTLNAPLSLYVGRLPVSDLGAELAVQAAWTAGLALFTWWLWRRAAARVTVLGG</sequence>
<accession>A0A6P2C246</accession>